<dbReference type="InterPro" id="IPR050519">
    <property type="entry name" value="Glycosyltransf_28_UgtP"/>
</dbReference>
<dbReference type="AlphaFoldDB" id="A0A559KAL3"/>
<evidence type="ECO:0000256" key="2">
    <source>
        <dbReference type="ARBA" id="ARBA00022676"/>
    </source>
</evidence>
<dbReference type="PANTHER" id="PTHR43025:SF3">
    <property type="entry name" value="MONOGALACTOSYLDIACYLGLYCEROL SYNTHASE 1, CHLOROPLASTIC"/>
    <property type="match status" value="1"/>
</dbReference>
<dbReference type="OrthoDB" id="9815663at2"/>
<dbReference type="Pfam" id="PF06925">
    <property type="entry name" value="MGDG_synth"/>
    <property type="match status" value="1"/>
</dbReference>
<sequence length="381" mass="43156">MRRAEPMGRRTRVLIITASYGDGHLQAARSLMQAFVAQGSEDVLVMDLMKEAHPVIHKISTTLYIQSMLISRFGLDYYGWSYYLTRNAKFDVGFNRYVNHFGLGKMEETLEQFRPDAVVSTFPFGVVPELCSRKGIPNYTVITDFTLHARWVHPAVDKYYVAAKELKMQLINKGIRPDRIEVSGIPIRKAFDQASQEKSELMPESPDPLILVLAGSYGVLGNVDDILESLLRIEGCRLAVVCGRNQKLEKKLRMKYKDAPEVEVLGFVEHIHELMKRCTCMVTKAGGLTLSEAIALKKPVFIYKPFAGQEKENALFLSSKGIAFISEQVKQLELQMEAFLAGKYDPSELESRLEELRKSSASALITEDIVLHTQERQLLFR</sequence>
<name>A0A559KAL3_9BACL</name>
<dbReference type="SUPFAM" id="SSF53756">
    <property type="entry name" value="UDP-Glycosyltransferase/glycogen phosphorylase"/>
    <property type="match status" value="1"/>
</dbReference>
<accession>A0A559KAL3</accession>
<keyword evidence="2" id="KW-0328">Glycosyltransferase</keyword>
<evidence type="ECO:0000259" key="5">
    <source>
        <dbReference type="Pfam" id="PF06925"/>
    </source>
</evidence>
<keyword evidence="7" id="KW-1185">Reference proteome</keyword>
<dbReference type="Gene3D" id="3.40.50.2000">
    <property type="entry name" value="Glycogen Phosphorylase B"/>
    <property type="match status" value="1"/>
</dbReference>
<keyword evidence="3 6" id="KW-0808">Transferase</keyword>
<dbReference type="Pfam" id="PF00534">
    <property type="entry name" value="Glycos_transf_1"/>
    <property type="match status" value="1"/>
</dbReference>
<evidence type="ECO:0000256" key="1">
    <source>
        <dbReference type="ARBA" id="ARBA00006962"/>
    </source>
</evidence>
<dbReference type="Proteomes" id="UP000317036">
    <property type="component" value="Unassembled WGS sequence"/>
</dbReference>
<reference evidence="6 7" key="1">
    <citation type="submission" date="2019-07" db="EMBL/GenBank/DDBJ databases">
        <authorList>
            <person name="Kim J."/>
        </authorList>
    </citation>
    <scope>NUCLEOTIDE SEQUENCE [LARGE SCALE GENOMIC DNA]</scope>
    <source>
        <strain evidence="6 7">JC52</strain>
    </source>
</reference>
<feature type="domain" description="Diacylglycerol glucosyltransferase N-terminal" evidence="5">
    <location>
        <begin position="24"/>
        <end position="187"/>
    </location>
</feature>
<dbReference type="EMBL" id="VNJI01000016">
    <property type="protein sequence ID" value="TVY09171.1"/>
    <property type="molecule type" value="Genomic_DNA"/>
</dbReference>
<dbReference type="GO" id="GO:0009247">
    <property type="term" value="P:glycolipid biosynthetic process"/>
    <property type="evidence" value="ECO:0007669"/>
    <property type="project" value="InterPro"/>
</dbReference>
<proteinExistence type="inferred from homology"/>
<dbReference type="InterPro" id="IPR009695">
    <property type="entry name" value="Diacylglyc_glucosyltr_N"/>
</dbReference>
<dbReference type="InterPro" id="IPR001296">
    <property type="entry name" value="Glyco_trans_1"/>
</dbReference>
<dbReference type="GO" id="GO:0016758">
    <property type="term" value="F:hexosyltransferase activity"/>
    <property type="evidence" value="ECO:0007669"/>
    <property type="project" value="InterPro"/>
</dbReference>
<dbReference type="GO" id="GO:0016020">
    <property type="term" value="C:membrane"/>
    <property type="evidence" value="ECO:0007669"/>
    <property type="project" value="GOC"/>
</dbReference>
<evidence type="ECO:0000259" key="4">
    <source>
        <dbReference type="Pfam" id="PF00534"/>
    </source>
</evidence>
<comment type="similarity">
    <text evidence="1">Belongs to the glycosyltransferase 28 family.</text>
</comment>
<evidence type="ECO:0000313" key="7">
    <source>
        <dbReference type="Proteomes" id="UP000317036"/>
    </source>
</evidence>
<comment type="caution">
    <text evidence="6">The sequence shown here is derived from an EMBL/GenBank/DDBJ whole genome shotgun (WGS) entry which is preliminary data.</text>
</comment>
<dbReference type="PANTHER" id="PTHR43025">
    <property type="entry name" value="MONOGALACTOSYLDIACYLGLYCEROL SYNTHASE"/>
    <property type="match status" value="1"/>
</dbReference>
<gene>
    <name evidence="6" type="ORF">FPZ49_14610</name>
</gene>
<organism evidence="6 7">
    <name type="scientific">Paenibacillus cremeus</name>
    <dbReference type="NCBI Taxonomy" id="2163881"/>
    <lineage>
        <taxon>Bacteria</taxon>
        <taxon>Bacillati</taxon>
        <taxon>Bacillota</taxon>
        <taxon>Bacilli</taxon>
        <taxon>Bacillales</taxon>
        <taxon>Paenibacillaceae</taxon>
        <taxon>Paenibacillus</taxon>
    </lineage>
</organism>
<protein>
    <submittedName>
        <fullName evidence="6">Glycosyltransferase</fullName>
    </submittedName>
</protein>
<evidence type="ECO:0000313" key="6">
    <source>
        <dbReference type="EMBL" id="TVY09171.1"/>
    </source>
</evidence>
<feature type="domain" description="Glycosyl transferase family 1" evidence="4">
    <location>
        <begin position="222"/>
        <end position="349"/>
    </location>
</feature>
<evidence type="ECO:0000256" key="3">
    <source>
        <dbReference type="ARBA" id="ARBA00022679"/>
    </source>
</evidence>